<keyword evidence="1" id="KW-1133">Transmembrane helix</keyword>
<feature type="transmembrane region" description="Helical" evidence="1">
    <location>
        <begin position="106"/>
        <end position="123"/>
    </location>
</feature>
<dbReference type="RefSeq" id="WP_036820693.1">
    <property type="nucleotide sequence ID" value="NZ_AVBF01000036.1"/>
</dbReference>
<keyword evidence="1" id="KW-0472">Membrane</keyword>
<dbReference type="InterPro" id="IPR053824">
    <property type="entry name" value="DUF7010"/>
</dbReference>
<reference evidence="2 3" key="1">
    <citation type="journal article" date="2015" name="Stand. Genomic Sci.">
        <title>High quality draft genome sequence of the moderately halophilic bacterium Pontibacillus yanchengensis Y32(T) and comparison among Pontibacillus genomes.</title>
        <authorList>
            <person name="Huang J."/>
            <person name="Qiao Z.X."/>
            <person name="Tang J.W."/>
            <person name="Wang G."/>
        </authorList>
    </citation>
    <scope>NUCLEOTIDE SEQUENCE [LARGE SCALE GENOMIC DNA]</scope>
    <source>
        <strain evidence="2 3">Y32</strain>
    </source>
</reference>
<sequence length="186" mass="21084">MEINKIRNELSIRGKNGIGFLLSAVIIWLIITAIFAQSIEINQKNIYMLYATGLMFPLSVAISTFIKADWKLKDNPLGNLGLLLNIAQIIYFPILIWGITKSPSEAVMLFAIITGAHFFPYGWFYNSIPYYVMAPVISIVIMVLGVNVNVRNLWLEPLTMAVLLSLLVLWLYIDYRNKHSKISATD</sequence>
<feature type="transmembrane region" description="Helical" evidence="1">
    <location>
        <begin position="154"/>
        <end position="173"/>
    </location>
</feature>
<proteinExistence type="predicted"/>
<dbReference type="EMBL" id="AVBF01000036">
    <property type="protein sequence ID" value="KGP72149.1"/>
    <property type="molecule type" value="Genomic_DNA"/>
</dbReference>
<dbReference type="Proteomes" id="UP000030147">
    <property type="component" value="Unassembled WGS sequence"/>
</dbReference>
<dbReference type="eggNOG" id="ENOG502ZU21">
    <property type="taxonomic scope" value="Bacteria"/>
</dbReference>
<evidence type="ECO:0000256" key="1">
    <source>
        <dbReference type="SAM" id="Phobius"/>
    </source>
</evidence>
<feature type="transmembrane region" description="Helical" evidence="1">
    <location>
        <begin position="45"/>
        <end position="68"/>
    </location>
</feature>
<feature type="transmembrane region" description="Helical" evidence="1">
    <location>
        <begin position="130"/>
        <end position="148"/>
    </location>
</feature>
<name>A0A0A2T9A8_9BACI</name>
<comment type="caution">
    <text evidence="2">The sequence shown here is derived from an EMBL/GenBank/DDBJ whole genome shotgun (WGS) entry which is preliminary data.</text>
</comment>
<dbReference type="Pfam" id="PF22765">
    <property type="entry name" value="DUF7010"/>
    <property type="match status" value="1"/>
</dbReference>
<dbReference type="AlphaFoldDB" id="A0A0A2T9A8"/>
<dbReference type="STRING" id="1385514.N782_13560"/>
<feature type="transmembrane region" description="Helical" evidence="1">
    <location>
        <begin position="80"/>
        <end position="100"/>
    </location>
</feature>
<gene>
    <name evidence="2" type="ORF">N782_13560</name>
</gene>
<dbReference type="OrthoDB" id="3242785at2"/>
<protein>
    <submittedName>
        <fullName evidence="2">Uncharacterized protein</fullName>
    </submittedName>
</protein>
<evidence type="ECO:0000313" key="3">
    <source>
        <dbReference type="Proteomes" id="UP000030147"/>
    </source>
</evidence>
<keyword evidence="3" id="KW-1185">Reference proteome</keyword>
<organism evidence="2 3">
    <name type="scientific">Pontibacillus yanchengensis Y32</name>
    <dbReference type="NCBI Taxonomy" id="1385514"/>
    <lineage>
        <taxon>Bacteria</taxon>
        <taxon>Bacillati</taxon>
        <taxon>Bacillota</taxon>
        <taxon>Bacilli</taxon>
        <taxon>Bacillales</taxon>
        <taxon>Bacillaceae</taxon>
        <taxon>Pontibacillus</taxon>
    </lineage>
</organism>
<keyword evidence="1" id="KW-0812">Transmembrane</keyword>
<feature type="transmembrane region" description="Helical" evidence="1">
    <location>
        <begin position="20"/>
        <end position="39"/>
    </location>
</feature>
<accession>A0A0A2T9A8</accession>
<evidence type="ECO:0000313" key="2">
    <source>
        <dbReference type="EMBL" id="KGP72149.1"/>
    </source>
</evidence>